<comment type="caution">
    <text evidence="2">The sequence shown here is derived from an EMBL/GenBank/DDBJ whole genome shotgun (WGS) entry which is preliminary data.</text>
</comment>
<evidence type="ECO:0000313" key="3">
    <source>
        <dbReference type="Proteomes" id="UP001140293"/>
    </source>
</evidence>
<organism evidence="2 3">
    <name type="scientific">[Mycobacterium] manitobense</name>
    <dbReference type="NCBI Taxonomy" id="190147"/>
    <lineage>
        <taxon>Bacteria</taxon>
        <taxon>Bacillati</taxon>
        <taxon>Actinomycetota</taxon>
        <taxon>Actinomycetes</taxon>
        <taxon>Mycobacteriales</taxon>
        <taxon>Mycobacteriaceae</taxon>
        <taxon>Mycolicibacterium</taxon>
    </lineage>
</organism>
<name>A0A9X3BMJ0_9MYCO</name>
<dbReference type="EMBL" id="JACKSJ010000085">
    <property type="protein sequence ID" value="MCV7170459.1"/>
    <property type="molecule type" value="Genomic_DNA"/>
</dbReference>
<accession>A0A9X3BMJ0</accession>
<dbReference type="RefSeq" id="WP_264012644.1">
    <property type="nucleotide sequence ID" value="NZ_JACKSJ010000085.1"/>
</dbReference>
<evidence type="ECO:0000256" key="1">
    <source>
        <dbReference type="SAM" id="SignalP"/>
    </source>
</evidence>
<dbReference type="AlphaFoldDB" id="A0A9X3BMJ0"/>
<dbReference type="Proteomes" id="UP001140293">
    <property type="component" value="Unassembled WGS sequence"/>
</dbReference>
<keyword evidence="3" id="KW-1185">Reference proteome</keyword>
<gene>
    <name evidence="2" type="ORF">H7I41_11085</name>
</gene>
<sequence>MRITRILAAALTPVGLAAAGLSMGTGAAQAIPSQPHQWCPGMSMHNPPGPGAMYQWDMNVCHTWQYVKSGMGNVPHQVWVGPLDPVTYRYSDSKITVEGSSVWDGPNIPPGAAAECTGRDMFTGIPIPC</sequence>
<evidence type="ECO:0008006" key="4">
    <source>
        <dbReference type="Google" id="ProtNLM"/>
    </source>
</evidence>
<reference evidence="2" key="1">
    <citation type="submission" date="2020-07" db="EMBL/GenBank/DDBJ databases">
        <authorList>
            <person name="Pettersson B.M.F."/>
            <person name="Behra P.R.K."/>
            <person name="Ramesh M."/>
            <person name="Das S."/>
            <person name="Dasgupta S."/>
            <person name="Kirsebom L.A."/>
        </authorList>
    </citation>
    <scope>NUCLEOTIDE SEQUENCE</scope>
    <source>
        <strain evidence="2">DSM 44615</strain>
    </source>
</reference>
<protein>
    <recommendedName>
        <fullName evidence="4">Secreted protein</fullName>
    </recommendedName>
</protein>
<reference evidence="2" key="2">
    <citation type="journal article" date="2022" name="BMC Genomics">
        <title>Comparative genome analysis of mycobacteria focusing on tRNA and non-coding RNA.</title>
        <authorList>
            <person name="Behra P.R.K."/>
            <person name="Pettersson B.M.F."/>
            <person name="Ramesh M."/>
            <person name="Das S."/>
            <person name="Dasgupta S."/>
            <person name="Kirsebom L.A."/>
        </authorList>
    </citation>
    <scope>NUCLEOTIDE SEQUENCE</scope>
    <source>
        <strain evidence="2">DSM 44615</strain>
    </source>
</reference>
<feature type="signal peptide" evidence="1">
    <location>
        <begin position="1"/>
        <end position="30"/>
    </location>
</feature>
<proteinExistence type="predicted"/>
<feature type="chain" id="PRO_5040918376" description="Secreted protein" evidence="1">
    <location>
        <begin position="31"/>
        <end position="129"/>
    </location>
</feature>
<keyword evidence="1" id="KW-0732">Signal</keyword>
<evidence type="ECO:0000313" key="2">
    <source>
        <dbReference type="EMBL" id="MCV7170459.1"/>
    </source>
</evidence>